<evidence type="ECO:0000256" key="3">
    <source>
        <dbReference type="ARBA" id="ARBA00023125"/>
    </source>
</evidence>
<dbReference type="Proteomes" id="UP000217257">
    <property type="component" value="Chromosome"/>
</dbReference>
<evidence type="ECO:0000256" key="4">
    <source>
        <dbReference type="ARBA" id="ARBA00023163"/>
    </source>
</evidence>
<dbReference type="Gene3D" id="1.10.10.10">
    <property type="entry name" value="Winged helix-like DNA-binding domain superfamily/Winged helix DNA-binding domain"/>
    <property type="match status" value="1"/>
</dbReference>
<dbReference type="InterPro" id="IPR036388">
    <property type="entry name" value="WH-like_DNA-bd_sf"/>
</dbReference>
<dbReference type="PROSITE" id="PS50931">
    <property type="entry name" value="HTH_LYSR"/>
    <property type="match status" value="1"/>
</dbReference>
<dbReference type="GO" id="GO:0000976">
    <property type="term" value="F:transcription cis-regulatory region binding"/>
    <property type="evidence" value="ECO:0007669"/>
    <property type="project" value="TreeGrafter"/>
</dbReference>
<dbReference type="Pfam" id="PF00126">
    <property type="entry name" value="HTH_1"/>
    <property type="match status" value="1"/>
</dbReference>
<gene>
    <name evidence="6" type="ORF">CYFUS_002457</name>
</gene>
<keyword evidence="4" id="KW-0804">Transcription</keyword>
<dbReference type="Pfam" id="PF03466">
    <property type="entry name" value="LysR_substrate"/>
    <property type="match status" value="1"/>
</dbReference>
<dbReference type="EMBL" id="CP022098">
    <property type="protein sequence ID" value="ATB37036.1"/>
    <property type="molecule type" value="Genomic_DNA"/>
</dbReference>
<dbReference type="InterPro" id="IPR036390">
    <property type="entry name" value="WH_DNA-bd_sf"/>
</dbReference>
<dbReference type="SUPFAM" id="SSF46785">
    <property type="entry name" value="Winged helix' DNA-binding domain"/>
    <property type="match status" value="1"/>
</dbReference>
<name>A0A250J1J4_9BACT</name>
<evidence type="ECO:0000313" key="7">
    <source>
        <dbReference type="Proteomes" id="UP000217257"/>
    </source>
</evidence>
<dbReference type="RefSeq" id="WP_095985407.1">
    <property type="nucleotide sequence ID" value="NZ_CP022098.1"/>
</dbReference>
<keyword evidence="2" id="KW-0805">Transcription regulation</keyword>
<dbReference type="GO" id="GO:0003700">
    <property type="term" value="F:DNA-binding transcription factor activity"/>
    <property type="evidence" value="ECO:0007669"/>
    <property type="project" value="InterPro"/>
</dbReference>
<dbReference type="InterPro" id="IPR005119">
    <property type="entry name" value="LysR_subst-bd"/>
</dbReference>
<evidence type="ECO:0000259" key="5">
    <source>
        <dbReference type="PROSITE" id="PS50931"/>
    </source>
</evidence>
<evidence type="ECO:0000313" key="6">
    <source>
        <dbReference type="EMBL" id="ATB37036.1"/>
    </source>
</evidence>
<dbReference type="KEGG" id="cfus:CYFUS_002457"/>
<dbReference type="PANTHER" id="PTHR30126">
    <property type="entry name" value="HTH-TYPE TRANSCRIPTIONAL REGULATOR"/>
    <property type="match status" value="1"/>
</dbReference>
<feature type="domain" description="HTH lysR-type" evidence="5">
    <location>
        <begin position="5"/>
        <end position="62"/>
    </location>
</feature>
<reference evidence="6 7" key="1">
    <citation type="submission" date="2017-06" db="EMBL/GenBank/DDBJ databases">
        <title>Sequencing and comparative analysis of myxobacterial genomes.</title>
        <authorList>
            <person name="Rupp O."/>
            <person name="Goesmann A."/>
            <person name="Sogaard-Andersen L."/>
        </authorList>
    </citation>
    <scope>NUCLEOTIDE SEQUENCE [LARGE SCALE GENOMIC DNA]</scope>
    <source>
        <strain evidence="6 7">DSM 52655</strain>
    </source>
</reference>
<dbReference type="AlphaFoldDB" id="A0A250J1J4"/>
<proteinExistence type="inferred from homology"/>
<organism evidence="6 7">
    <name type="scientific">Cystobacter fuscus</name>
    <dbReference type="NCBI Taxonomy" id="43"/>
    <lineage>
        <taxon>Bacteria</taxon>
        <taxon>Pseudomonadati</taxon>
        <taxon>Myxococcota</taxon>
        <taxon>Myxococcia</taxon>
        <taxon>Myxococcales</taxon>
        <taxon>Cystobacterineae</taxon>
        <taxon>Archangiaceae</taxon>
        <taxon>Cystobacter</taxon>
    </lineage>
</organism>
<dbReference type="PANTHER" id="PTHR30126:SF91">
    <property type="entry name" value="LYSR FAMILY TRANSCRIPTIONAL REGULATOR"/>
    <property type="match status" value="1"/>
</dbReference>
<dbReference type="Gene3D" id="3.40.190.290">
    <property type="match status" value="1"/>
</dbReference>
<dbReference type="FunFam" id="1.10.10.10:FF:000001">
    <property type="entry name" value="LysR family transcriptional regulator"/>
    <property type="match status" value="1"/>
</dbReference>
<evidence type="ECO:0000256" key="2">
    <source>
        <dbReference type="ARBA" id="ARBA00023015"/>
    </source>
</evidence>
<dbReference type="InterPro" id="IPR000847">
    <property type="entry name" value="LysR_HTH_N"/>
</dbReference>
<dbReference type="SUPFAM" id="SSF53850">
    <property type="entry name" value="Periplasmic binding protein-like II"/>
    <property type="match status" value="1"/>
</dbReference>
<comment type="similarity">
    <text evidence="1">Belongs to the LysR transcriptional regulatory family.</text>
</comment>
<accession>A0A250J1J4</accession>
<protein>
    <submittedName>
        <fullName evidence="6">LysR family transcriptional regulator</fullName>
    </submittedName>
</protein>
<evidence type="ECO:0000256" key="1">
    <source>
        <dbReference type="ARBA" id="ARBA00009437"/>
    </source>
</evidence>
<sequence>MLDAVTLDQLRTFIAVVDEGSFSSAGRKLKRVQSAVSHAMANLETQLGVRVWDRSTKIPTLTEEGRVLLASARRICAEVDSLRRVAEALVSGLEPSVSLVVDAILPVRALVDLCKEFAVKFPTVQLRLYTDTLSGVSARVFDGSCQVGVVGPAASAQGLARQHLTSVRMIPVVAREHPLAKVQGRLTTQALAEYVHIVLSERDGMGRTEDQAILSSNTWRVADLSTKHALLLAGLGWGNMPEHLVKDDLARGRLVRLETAAWGEDTWLLSLSVVHRPELAKGPATRWLLQRMAELCSRELGHP</sequence>
<keyword evidence="3" id="KW-0238">DNA-binding</keyword>